<evidence type="ECO:0000259" key="1">
    <source>
        <dbReference type="PROSITE" id="PS50943"/>
    </source>
</evidence>
<name>A0A193GGJ3_9BORD</name>
<dbReference type="KEGG" id="bfz:BAU07_20470"/>
<dbReference type="CDD" id="cd00093">
    <property type="entry name" value="HTH_XRE"/>
    <property type="match status" value="1"/>
</dbReference>
<evidence type="ECO:0000313" key="3">
    <source>
        <dbReference type="Proteomes" id="UP000091926"/>
    </source>
</evidence>
<dbReference type="GO" id="GO:0003677">
    <property type="term" value="F:DNA binding"/>
    <property type="evidence" value="ECO:0007669"/>
    <property type="project" value="InterPro"/>
</dbReference>
<dbReference type="RefSeq" id="WP_066661745.1">
    <property type="nucleotide sequence ID" value="NZ_CBCSCL010000031.1"/>
</dbReference>
<proteinExistence type="predicted"/>
<dbReference type="SMART" id="SM00530">
    <property type="entry name" value="HTH_XRE"/>
    <property type="match status" value="1"/>
</dbReference>
<protein>
    <submittedName>
        <fullName evidence="2">Transcriptional regulator</fullName>
    </submittedName>
</protein>
<dbReference type="InterPro" id="IPR010982">
    <property type="entry name" value="Lambda_DNA-bd_dom_sf"/>
</dbReference>
<gene>
    <name evidence="2" type="ORF">BAU07_20470</name>
</gene>
<organism evidence="2 3">
    <name type="scientific">Bordetella flabilis</name>
    <dbReference type="NCBI Taxonomy" id="463014"/>
    <lineage>
        <taxon>Bacteria</taxon>
        <taxon>Pseudomonadati</taxon>
        <taxon>Pseudomonadota</taxon>
        <taxon>Betaproteobacteria</taxon>
        <taxon>Burkholderiales</taxon>
        <taxon>Alcaligenaceae</taxon>
        <taxon>Bordetella</taxon>
    </lineage>
</organism>
<dbReference type="EMBL" id="CP016172">
    <property type="protein sequence ID" value="ANN79177.1"/>
    <property type="molecule type" value="Genomic_DNA"/>
</dbReference>
<reference evidence="2 3" key="1">
    <citation type="submission" date="2016-06" db="EMBL/GenBank/DDBJ databases">
        <title>Complete genome sequences of Bordetella bronchialis and Bordetella flabilis.</title>
        <authorList>
            <person name="LiPuma J.J."/>
            <person name="Spilker T."/>
        </authorList>
    </citation>
    <scope>NUCLEOTIDE SEQUENCE [LARGE SCALE GENOMIC DNA]</scope>
    <source>
        <strain evidence="2 3">AU10664</strain>
    </source>
</reference>
<dbReference type="InterPro" id="IPR001387">
    <property type="entry name" value="Cro/C1-type_HTH"/>
</dbReference>
<dbReference type="Gene3D" id="1.10.260.40">
    <property type="entry name" value="lambda repressor-like DNA-binding domains"/>
    <property type="match status" value="1"/>
</dbReference>
<accession>A0A193GGJ3</accession>
<dbReference type="Pfam" id="PF13560">
    <property type="entry name" value="HTH_31"/>
    <property type="match status" value="1"/>
</dbReference>
<dbReference type="SUPFAM" id="SSF47413">
    <property type="entry name" value="lambda repressor-like DNA-binding domains"/>
    <property type="match status" value="1"/>
</dbReference>
<feature type="domain" description="HTH cro/C1-type" evidence="1">
    <location>
        <begin position="11"/>
        <end position="41"/>
    </location>
</feature>
<dbReference type="Proteomes" id="UP000091926">
    <property type="component" value="Chromosome"/>
</dbReference>
<keyword evidence="3" id="KW-1185">Reference proteome</keyword>
<dbReference type="PROSITE" id="PS50943">
    <property type="entry name" value="HTH_CROC1"/>
    <property type="match status" value="1"/>
</dbReference>
<sequence>MTTLSDVADLLRSVRREAGLSQEALAQRAGVSRTTVARMETVAKGDMSVSALLRLLEAAGYDLKPVKQGHVRTVEDILAEQRRGDGP</sequence>
<dbReference type="OrthoDB" id="6897133at2"/>
<dbReference type="AlphaFoldDB" id="A0A193GGJ3"/>
<evidence type="ECO:0000313" key="2">
    <source>
        <dbReference type="EMBL" id="ANN79177.1"/>
    </source>
</evidence>
<dbReference type="STRING" id="463014.BAU07_20470"/>